<evidence type="ECO:0000256" key="3">
    <source>
        <dbReference type="ARBA" id="ARBA00004838"/>
    </source>
</evidence>
<comment type="subunit">
    <text evidence="5 14">Monomer.</text>
</comment>
<dbReference type="PIRSF" id="PIRSF000724">
    <property type="entry name" value="Pgk"/>
    <property type="match status" value="1"/>
</dbReference>
<dbReference type="RefSeq" id="WP_183165694.1">
    <property type="nucleotide sequence ID" value="NZ_JACHXI010000004.1"/>
</dbReference>
<feature type="binding site" evidence="14 15">
    <location>
        <begin position="59"/>
        <end position="62"/>
    </location>
    <ligand>
        <name>substrate</name>
    </ligand>
</feature>
<dbReference type="FunFam" id="3.40.50.1260:FF:000002">
    <property type="entry name" value="Phosphoglycerate kinase"/>
    <property type="match status" value="1"/>
</dbReference>
<proteinExistence type="inferred from homology"/>
<keyword evidence="13 14" id="KW-0324">Glycolysis</keyword>
<evidence type="ECO:0000256" key="15">
    <source>
        <dbReference type="PIRSR" id="PIRSR000724-1"/>
    </source>
</evidence>
<evidence type="ECO:0000256" key="10">
    <source>
        <dbReference type="ARBA" id="ARBA00022741"/>
    </source>
</evidence>
<dbReference type="InterPro" id="IPR001576">
    <property type="entry name" value="Phosphoglycerate_kinase"/>
</dbReference>
<keyword evidence="19" id="KW-1185">Reference proteome</keyword>
<comment type="caution">
    <text evidence="14">Lacks conserved residue(s) required for the propagation of feature annotation.</text>
</comment>
<dbReference type="EC" id="2.7.2.3" evidence="6 14"/>
<sequence length="386" mass="40534">MNILKMTDLDLNGKRVLIREDLNVPVKDGVVTSDARILAALPTLHTALERGAAVMVCSHLGRPTEGEFSEENSLKPVADYLSKALGREVPLIRQYLDGINIKPGELVLFENVRFNKGEKKNTDELAQKYAALCDVFVMDAFGTAHRAEGSTHGVAKFAKVACAGPLLAAELEALGQALSNPARPMAAIVAGSKVSTKLDVLNSLAQICDRLIVGGGIANTFLAAAGYKVGKSLYEADLVDTAKAIAAKVNVPLPVDVVVAKEFAETAEATVKAVADVADDDMILDIGPQTAAQFAELLKSCKTILWNGPVGVFEFEQFGGGTKALAEAIAESSGFSIAGGGDTLAAIDKYGVGEKISYISTGGGAFLEFVEGKTLPAVEVLQQRAL</sequence>
<feature type="binding site" evidence="14">
    <location>
        <position position="113"/>
    </location>
    <ligand>
        <name>substrate</name>
    </ligand>
</feature>
<dbReference type="InterPro" id="IPR036043">
    <property type="entry name" value="Phosphoglycerate_kinase_sf"/>
</dbReference>
<feature type="binding site" evidence="15">
    <location>
        <position position="36"/>
    </location>
    <ligand>
        <name>(2R)-3-phosphoglycerate</name>
        <dbReference type="ChEBI" id="CHEBI:58272"/>
    </ligand>
</feature>
<dbReference type="PANTHER" id="PTHR11406">
    <property type="entry name" value="PHOSPHOGLYCERATE KINASE"/>
    <property type="match status" value="1"/>
</dbReference>
<dbReference type="InterPro" id="IPR015911">
    <property type="entry name" value="Phosphoglycerate_kinase_CS"/>
</dbReference>
<dbReference type="GO" id="GO:0004618">
    <property type="term" value="F:phosphoglycerate kinase activity"/>
    <property type="evidence" value="ECO:0007669"/>
    <property type="project" value="UniProtKB-UniRule"/>
</dbReference>
<evidence type="ECO:0000313" key="19">
    <source>
        <dbReference type="Proteomes" id="UP000549250"/>
    </source>
</evidence>
<dbReference type="AlphaFoldDB" id="A0A839T2J1"/>
<comment type="subcellular location">
    <subcellularLocation>
        <location evidence="2 14">Cytoplasm</location>
    </subcellularLocation>
</comment>
<evidence type="ECO:0000256" key="13">
    <source>
        <dbReference type="ARBA" id="ARBA00023152"/>
    </source>
</evidence>
<dbReference type="PANTHER" id="PTHR11406:SF23">
    <property type="entry name" value="PHOSPHOGLYCERATE KINASE 1, CHLOROPLASTIC-RELATED"/>
    <property type="match status" value="1"/>
</dbReference>
<comment type="similarity">
    <text evidence="4 14 17">Belongs to the phosphoglycerate kinase family.</text>
</comment>
<dbReference type="EMBL" id="JACHXI010000004">
    <property type="protein sequence ID" value="MBB3102706.1"/>
    <property type="molecule type" value="Genomic_DNA"/>
</dbReference>
<dbReference type="FunFam" id="3.40.50.1260:FF:000001">
    <property type="entry name" value="Phosphoglycerate kinase"/>
    <property type="match status" value="1"/>
</dbReference>
<dbReference type="GO" id="GO:0005829">
    <property type="term" value="C:cytosol"/>
    <property type="evidence" value="ECO:0007669"/>
    <property type="project" value="TreeGrafter"/>
</dbReference>
<accession>A0A839T2J1</accession>
<dbReference type="Proteomes" id="UP000549250">
    <property type="component" value="Unassembled WGS sequence"/>
</dbReference>
<evidence type="ECO:0000256" key="8">
    <source>
        <dbReference type="ARBA" id="ARBA00022490"/>
    </source>
</evidence>
<feature type="binding site" evidence="14 16">
    <location>
        <position position="197"/>
    </location>
    <ligand>
        <name>ATP</name>
        <dbReference type="ChEBI" id="CHEBI:30616"/>
    </ligand>
</feature>
<keyword evidence="8 14" id="KW-0963">Cytoplasm</keyword>
<reference evidence="18 19" key="1">
    <citation type="submission" date="2020-08" db="EMBL/GenBank/DDBJ databases">
        <title>Genomic Encyclopedia of Type Strains, Phase III (KMG-III): the genomes of soil and plant-associated and newly described type strains.</title>
        <authorList>
            <person name="Whitman W."/>
        </authorList>
    </citation>
    <scope>NUCLEOTIDE SEQUENCE [LARGE SCALE GENOMIC DNA]</scope>
    <source>
        <strain evidence="18 19">CECT 4462</strain>
    </source>
</reference>
<dbReference type="PRINTS" id="PR00477">
    <property type="entry name" value="PHGLYCKINASE"/>
</dbReference>
<keyword evidence="10 14" id="KW-0547">Nucleotide-binding</keyword>
<dbReference type="PROSITE" id="PS00111">
    <property type="entry name" value="PGLYCERATE_KINASE"/>
    <property type="match status" value="1"/>
</dbReference>
<comment type="caution">
    <text evidence="18">The sequence shown here is derived from an EMBL/GenBank/DDBJ whole genome shotgun (WGS) entry which is preliminary data.</text>
</comment>
<evidence type="ECO:0000256" key="4">
    <source>
        <dbReference type="ARBA" id="ARBA00008982"/>
    </source>
</evidence>
<evidence type="ECO:0000256" key="2">
    <source>
        <dbReference type="ARBA" id="ARBA00004496"/>
    </source>
</evidence>
<keyword evidence="11 14" id="KW-0418">Kinase</keyword>
<feature type="binding site" evidence="14 15">
    <location>
        <begin position="21"/>
        <end position="23"/>
    </location>
    <ligand>
        <name>substrate</name>
    </ligand>
</feature>
<evidence type="ECO:0000256" key="14">
    <source>
        <dbReference type="HAMAP-Rule" id="MF_00145"/>
    </source>
</evidence>
<dbReference type="GO" id="GO:0006094">
    <property type="term" value="P:gluconeogenesis"/>
    <property type="evidence" value="ECO:0007669"/>
    <property type="project" value="TreeGrafter"/>
</dbReference>
<comment type="pathway">
    <text evidence="3 14">Carbohydrate degradation; glycolysis; pyruvate from D-glyceraldehyde 3-phosphate: step 2/5.</text>
</comment>
<comment type="catalytic activity">
    <reaction evidence="1 14 17">
        <text>(2R)-3-phosphoglycerate + ATP = (2R)-3-phospho-glyceroyl phosphate + ADP</text>
        <dbReference type="Rhea" id="RHEA:14801"/>
        <dbReference type="ChEBI" id="CHEBI:30616"/>
        <dbReference type="ChEBI" id="CHEBI:57604"/>
        <dbReference type="ChEBI" id="CHEBI:58272"/>
        <dbReference type="ChEBI" id="CHEBI:456216"/>
        <dbReference type="EC" id="2.7.2.3"/>
    </reaction>
</comment>
<evidence type="ECO:0000313" key="18">
    <source>
        <dbReference type="EMBL" id="MBB3102706.1"/>
    </source>
</evidence>
<feature type="binding site" evidence="14">
    <location>
        <position position="146"/>
    </location>
    <ligand>
        <name>substrate</name>
    </ligand>
</feature>
<dbReference type="UniPathway" id="UPA00109">
    <property type="reaction ID" value="UER00185"/>
</dbReference>
<evidence type="ECO:0000256" key="6">
    <source>
        <dbReference type="ARBA" id="ARBA00013061"/>
    </source>
</evidence>
<name>A0A839T2J1_AZOMA</name>
<feature type="binding site" evidence="14 16">
    <location>
        <position position="314"/>
    </location>
    <ligand>
        <name>ATP</name>
        <dbReference type="ChEBI" id="CHEBI:30616"/>
    </ligand>
</feature>
<evidence type="ECO:0000256" key="9">
    <source>
        <dbReference type="ARBA" id="ARBA00022679"/>
    </source>
</evidence>
<evidence type="ECO:0000256" key="17">
    <source>
        <dbReference type="RuleBase" id="RU000532"/>
    </source>
</evidence>
<evidence type="ECO:0000256" key="11">
    <source>
        <dbReference type="ARBA" id="ARBA00022777"/>
    </source>
</evidence>
<evidence type="ECO:0000256" key="1">
    <source>
        <dbReference type="ARBA" id="ARBA00000642"/>
    </source>
</evidence>
<keyword evidence="9 14" id="KW-0808">Transferase</keyword>
<organism evidence="18 19">
    <name type="scientific">Azomonas macrocytogenes</name>
    <name type="common">Azotobacter macrocytogenes</name>
    <dbReference type="NCBI Taxonomy" id="69962"/>
    <lineage>
        <taxon>Bacteria</taxon>
        <taxon>Pseudomonadati</taxon>
        <taxon>Pseudomonadota</taxon>
        <taxon>Gammaproteobacteria</taxon>
        <taxon>Pseudomonadales</taxon>
        <taxon>Pseudomonadaceae</taxon>
        <taxon>Azomonas</taxon>
    </lineage>
</organism>
<evidence type="ECO:0000256" key="16">
    <source>
        <dbReference type="PIRSR" id="PIRSR000724-2"/>
    </source>
</evidence>
<dbReference type="Pfam" id="PF00162">
    <property type="entry name" value="PGK"/>
    <property type="match status" value="1"/>
</dbReference>
<gene>
    <name evidence="14" type="primary">pgk</name>
    <name evidence="18" type="ORF">FHR87_001094</name>
</gene>
<dbReference type="GO" id="GO:0005524">
    <property type="term" value="F:ATP binding"/>
    <property type="evidence" value="ECO:0007669"/>
    <property type="project" value="UniProtKB-KW"/>
</dbReference>
<protein>
    <recommendedName>
        <fullName evidence="7 14">Phosphoglycerate kinase</fullName>
        <ecNumber evidence="6 14">2.7.2.3</ecNumber>
    </recommendedName>
</protein>
<feature type="binding site" evidence="15">
    <location>
        <position position="146"/>
    </location>
    <ligand>
        <name>(2R)-3-phosphoglycerate</name>
        <dbReference type="ChEBI" id="CHEBI:58272"/>
    </ligand>
</feature>
<feature type="binding site" evidence="15">
    <location>
        <position position="113"/>
    </location>
    <ligand>
        <name>(2R)-3-phosphoglycerate</name>
        <dbReference type="ChEBI" id="CHEBI:58272"/>
    </ligand>
</feature>
<dbReference type="InterPro" id="IPR015824">
    <property type="entry name" value="Phosphoglycerate_kinase_N"/>
</dbReference>
<feature type="binding site" evidence="14">
    <location>
        <position position="36"/>
    </location>
    <ligand>
        <name>substrate</name>
    </ligand>
</feature>
<evidence type="ECO:0000256" key="12">
    <source>
        <dbReference type="ARBA" id="ARBA00022840"/>
    </source>
</evidence>
<evidence type="ECO:0000256" key="7">
    <source>
        <dbReference type="ARBA" id="ARBA00016471"/>
    </source>
</evidence>
<dbReference type="Gene3D" id="3.40.50.1260">
    <property type="entry name" value="Phosphoglycerate kinase, N-terminal domain"/>
    <property type="match status" value="2"/>
</dbReference>
<keyword evidence="12 14" id="KW-0067">ATP-binding</keyword>
<dbReference type="SUPFAM" id="SSF53748">
    <property type="entry name" value="Phosphoglycerate kinase"/>
    <property type="match status" value="1"/>
</dbReference>
<evidence type="ECO:0000256" key="5">
    <source>
        <dbReference type="ARBA" id="ARBA00011245"/>
    </source>
</evidence>
<dbReference type="GO" id="GO:0043531">
    <property type="term" value="F:ADP binding"/>
    <property type="evidence" value="ECO:0007669"/>
    <property type="project" value="TreeGrafter"/>
</dbReference>
<dbReference type="HAMAP" id="MF_00145">
    <property type="entry name" value="Phosphoglyc_kinase"/>
    <property type="match status" value="1"/>
</dbReference>
<feature type="binding site" evidence="14 16">
    <location>
        <begin position="340"/>
        <end position="343"/>
    </location>
    <ligand>
        <name>ATP</name>
        <dbReference type="ChEBI" id="CHEBI:30616"/>
    </ligand>
</feature>
<dbReference type="GO" id="GO:0006096">
    <property type="term" value="P:glycolytic process"/>
    <property type="evidence" value="ECO:0007669"/>
    <property type="project" value="UniProtKB-UniRule"/>
</dbReference>